<evidence type="ECO:0000313" key="3">
    <source>
        <dbReference type="Proteomes" id="UP000779900"/>
    </source>
</evidence>
<organism evidence="2 3">
    <name type="scientific">candidate division WOR-3 bacterium</name>
    <dbReference type="NCBI Taxonomy" id="2052148"/>
    <lineage>
        <taxon>Bacteria</taxon>
        <taxon>Bacteria division WOR-3</taxon>
    </lineage>
</organism>
<dbReference type="InterPro" id="IPR036278">
    <property type="entry name" value="Sialidase_sf"/>
</dbReference>
<protein>
    <submittedName>
        <fullName evidence="2">T9SS type A sorting domain-containing protein</fullName>
    </submittedName>
</protein>
<feature type="domain" description="FlgD/Vpr Ig-like" evidence="1">
    <location>
        <begin position="1223"/>
        <end position="1273"/>
    </location>
</feature>
<dbReference type="Proteomes" id="UP000779900">
    <property type="component" value="Unassembled WGS sequence"/>
</dbReference>
<name>A0A937XGJ3_UNCW3</name>
<dbReference type="InterPro" id="IPR026444">
    <property type="entry name" value="Secre_tail"/>
</dbReference>
<comment type="caution">
    <text evidence="2">The sequence shown here is derived from an EMBL/GenBank/DDBJ whole genome shotgun (WGS) entry which is preliminary data.</text>
</comment>
<dbReference type="NCBIfam" id="TIGR04183">
    <property type="entry name" value="Por_Secre_tail"/>
    <property type="match status" value="1"/>
</dbReference>
<dbReference type="Pfam" id="PF13860">
    <property type="entry name" value="FlgD_ig"/>
    <property type="match status" value="1"/>
</dbReference>
<proteinExistence type="predicted"/>
<gene>
    <name evidence="2" type="ORF">FJY68_12795</name>
</gene>
<evidence type="ECO:0000259" key="1">
    <source>
        <dbReference type="Pfam" id="PF13860"/>
    </source>
</evidence>
<dbReference type="EMBL" id="VGIR01000120">
    <property type="protein sequence ID" value="MBM3332702.1"/>
    <property type="molecule type" value="Genomic_DNA"/>
</dbReference>
<dbReference type="SUPFAM" id="SSF50939">
    <property type="entry name" value="Sialidases"/>
    <property type="match status" value="1"/>
</dbReference>
<accession>A0A937XGJ3</accession>
<dbReference type="InterPro" id="IPR025965">
    <property type="entry name" value="FlgD/Vpr_Ig-like"/>
</dbReference>
<sequence length="1291" mass="139947">MKLSLKWLTPVLLIGLMGIGSAQNMWHWHWGNEFDTKSVQSNISYYLTRNSGAHAVDMAEYSSGGTTKTWISILAESIYTGNTYNRNVRAFEYSDLLRNTWYYPENDPVGFNRGSGGDQHNFSHGQVVLSPNNDKLYSAIDYQFGGGGSTWFPTLAGFYHDDGVTDQTSSYRRVTDLADCTPDSSSAIELFHDDEHACIVYTCQDAPDDNDFWLEAKYSTNAGNNWISRESIVPASSTLRATHPSLVANNYQGSQVLVAFDYNYDGNGSSEPYAGIYVLESTNHGEDWPTLAPSHTPRVSGLAPSEPCLAASVDNQFVILCWTYSGAIKYQYSNDFGGSWSSTATVPFFGDNEPDIALDRPNATVVSVNGHPGILLAVRAKSRMFPDSRTSVLGTFGQFYDGLARIIWRNEPPMCSKGVRVQNDPVHPNVAALDYSQGHAGGEPHAVYVRSAPWAQGRKLIRRSAYWHQYEAPPLADQNTARRLSLGSDGAVHFACDELGCYEAGEMVGQYPLHEVAGVGGAAALAVDGDDQRWVTFVYDDTVYCHMPGELAPRAVFAGSSSAVPGQPSIVCYPNQASGVYVGSVVFPVYDTAGAASKIMYARVDTGGVVLDTIESVANLGDSLPCVNVYLSDSLVVTWQHGDSTLASMLCDYGPGTAGRPAAWSSPNLVTANGYHAMSRFDDNGTALNVVWTRKNGSNYAIQRATCDLSTSLFGNWSQMATPGDTGSAEKTNPVFAGLGVSCWQEKDANGKWTIKGFVRGEEETFVANDTNAYHPHAVAESSAISPSIDQVRVHLLYTAGVTFEVDSGVYDTGETRYVCESLNVSRATSDATKYNNGAKLVRKNGSDSLFSVYADLDNAVVFAWSANGDTWQRSVLASGRDYPTIAEDSSGKRWVVVRKPSQTLNPPIQEAYYRNGSSWTGPETLYSVSGTTLGPASLSGSSYTTSGIAYAAFLSTATGGTQSLILAKFNGSSVSTYTVATGSSLGDPSITVEPYKSDSDRIHVTWEDNGTIKYRMDTDGRSTSIANNWTAVHDLTGRGIVAAHPYTNSDADQIVVAWAQGDTTDIYSRKRSTDSAYNNWEIAANLSNTSSKASDYPTIAMGDSVIVAWEETRSQNDRDILVCIDFGDTLNVSDNATVSGYPHVLFYNKSSGDTAIPYLHTIWSETPEAEYYEVGYNKLNLKQTSGEGGQSANSVPIPVKPSLASCRPNPLKSHTQISYALPTASNVSLQVYDVTGRAVRTLASGHQQAGNYSVSWDAKDSRGRQVPRGVYFYRLDTPGFRAVKKAVVAR</sequence>
<evidence type="ECO:0000313" key="2">
    <source>
        <dbReference type="EMBL" id="MBM3332702.1"/>
    </source>
</evidence>
<dbReference type="Gene3D" id="2.60.40.4070">
    <property type="match status" value="1"/>
</dbReference>
<reference evidence="2" key="1">
    <citation type="submission" date="2019-03" db="EMBL/GenBank/DDBJ databases">
        <title>Lake Tanganyika Metagenome-Assembled Genomes (MAGs).</title>
        <authorList>
            <person name="Tran P."/>
        </authorList>
    </citation>
    <scope>NUCLEOTIDE SEQUENCE</scope>
    <source>
        <strain evidence="2">K_DeepCast_150m_m2_040</strain>
    </source>
</reference>